<evidence type="ECO:0000256" key="8">
    <source>
        <dbReference type="ARBA" id="ARBA00023136"/>
    </source>
</evidence>
<dbReference type="InterPro" id="IPR000412">
    <property type="entry name" value="ABC_2_transport"/>
</dbReference>
<gene>
    <name evidence="11" type="ORF">C7I84_14590</name>
</gene>
<dbReference type="GO" id="GO:0043190">
    <property type="term" value="C:ATP-binding cassette (ABC) transporter complex"/>
    <property type="evidence" value="ECO:0007669"/>
    <property type="project" value="InterPro"/>
</dbReference>
<keyword evidence="4 9" id="KW-1003">Cell membrane</keyword>
<evidence type="ECO:0000256" key="4">
    <source>
        <dbReference type="ARBA" id="ARBA00022475"/>
    </source>
</evidence>
<keyword evidence="7 9" id="KW-1133">Transmembrane helix</keyword>
<dbReference type="PRINTS" id="PR00164">
    <property type="entry name" value="ABC2TRNSPORT"/>
</dbReference>
<dbReference type="InterPro" id="IPR013525">
    <property type="entry name" value="ABC2_TM"/>
</dbReference>
<evidence type="ECO:0000256" key="6">
    <source>
        <dbReference type="ARBA" id="ARBA00022692"/>
    </source>
</evidence>
<dbReference type="GO" id="GO:0015920">
    <property type="term" value="P:lipopolysaccharide transport"/>
    <property type="evidence" value="ECO:0007669"/>
    <property type="project" value="TreeGrafter"/>
</dbReference>
<feature type="domain" description="ABC transmembrane type-2" evidence="10">
    <location>
        <begin position="38"/>
        <end position="258"/>
    </location>
</feature>
<dbReference type="OrthoDB" id="9255971at2"/>
<keyword evidence="8 9" id="KW-0472">Membrane</keyword>
<feature type="transmembrane region" description="Helical" evidence="9">
    <location>
        <begin position="238"/>
        <end position="254"/>
    </location>
</feature>
<keyword evidence="5" id="KW-0997">Cell inner membrane</keyword>
<accession>A0A2P7S893</accession>
<dbReference type="Proteomes" id="UP000241229">
    <property type="component" value="Unassembled WGS sequence"/>
</dbReference>
<evidence type="ECO:0000256" key="7">
    <source>
        <dbReference type="ARBA" id="ARBA00022989"/>
    </source>
</evidence>
<evidence type="ECO:0000256" key="2">
    <source>
        <dbReference type="ARBA" id="ARBA00007783"/>
    </source>
</evidence>
<feature type="transmembrane region" description="Helical" evidence="9">
    <location>
        <begin position="159"/>
        <end position="179"/>
    </location>
</feature>
<dbReference type="InterPro" id="IPR047817">
    <property type="entry name" value="ABC2_TM_bact-type"/>
</dbReference>
<dbReference type="PANTHER" id="PTHR30413:SF8">
    <property type="entry name" value="TRANSPORT PERMEASE PROTEIN"/>
    <property type="match status" value="1"/>
</dbReference>
<proteinExistence type="inferred from homology"/>
<feature type="transmembrane region" description="Helical" evidence="9">
    <location>
        <begin position="40"/>
        <end position="61"/>
    </location>
</feature>
<dbReference type="Pfam" id="PF01061">
    <property type="entry name" value="ABC2_membrane"/>
    <property type="match status" value="1"/>
</dbReference>
<evidence type="ECO:0000256" key="1">
    <source>
        <dbReference type="ARBA" id="ARBA00004429"/>
    </source>
</evidence>
<evidence type="ECO:0000313" key="12">
    <source>
        <dbReference type="Proteomes" id="UP000241229"/>
    </source>
</evidence>
<feature type="transmembrane region" description="Helical" evidence="9">
    <location>
        <begin position="67"/>
        <end position="85"/>
    </location>
</feature>
<name>A0A2P7S893_9HYPH</name>
<feature type="transmembrane region" description="Helical" evidence="9">
    <location>
        <begin position="118"/>
        <end position="139"/>
    </location>
</feature>
<protein>
    <recommendedName>
        <fullName evidence="9">Transport permease protein</fullName>
    </recommendedName>
</protein>
<comment type="similarity">
    <text evidence="2 9">Belongs to the ABC-2 integral membrane protein family.</text>
</comment>
<keyword evidence="3 9" id="KW-0813">Transport</keyword>
<dbReference type="PROSITE" id="PS51012">
    <property type="entry name" value="ABC_TM2"/>
    <property type="match status" value="1"/>
</dbReference>
<keyword evidence="12" id="KW-1185">Reference proteome</keyword>
<comment type="subcellular location">
    <subcellularLocation>
        <location evidence="1 9">Cell inner membrane</location>
        <topology evidence="1 9">Multi-pass membrane protein</topology>
    </subcellularLocation>
</comment>
<keyword evidence="6 9" id="KW-0812">Transmembrane</keyword>
<evidence type="ECO:0000259" key="10">
    <source>
        <dbReference type="PROSITE" id="PS51012"/>
    </source>
</evidence>
<dbReference type="EMBL" id="PXYK01000013">
    <property type="protein sequence ID" value="PSJ58709.1"/>
    <property type="molecule type" value="Genomic_DNA"/>
</dbReference>
<dbReference type="PANTHER" id="PTHR30413">
    <property type="entry name" value="INNER MEMBRANE TRANSPORT PERMEASE"/>
    <property type="match status" value="1"/>
</dbReference>
<sequence>MQDLVRTNTWATQIGGMSRVITAMILRDIKTRFGRNRFGLVWVLLEPILFLAGFLMLRFFLETRVPFGQNMALFLLTGILVFRTFSSIATRAQASLTANRALLAYPPVKPFDIIAARICLETMVMFVVWVIFFGLLAAWSEQKVIVHFDRFFEATSALVLLSASMGVFNAVMAALSATWERIWPLIRLPMLFLSGIFYVPILMPPWVQAIIWWNPVLHCVEWLRTATYVTYDPLLDKSYVLIFSSVVLALGLLIERGYRHVILSNS</sequence>
<reference evidence="11 12" key="1">
    <citation type="submission" date="2018-03" db="EMBL/GenBank/DDBJ databases">
        <title>The draft genome of Mesorhizobium sp. 6GN-30.</title>
        <authorList>
            <person name="Liu L."/>
            <person name="Li L."/>
            <person name="Wang T."/>
            <person name="Zhang X."/>
            <person name="Liang L."/>
        </authorList>
    </citation>
    <scope>NUCLEOTIDE SEQUENCE [LARGE SCALE GENOMIC DNA]</scope>
    <source>
        <strain evidence="11 12">6GN30</strain>
    </source>
</reference>
<organism evidence="11 12">
    <name type="scientific">Kumtagia ephedrae</name>
    <dbReference type="NCBI Taxonomy" id="2116701"/>
    <lineage>
        <taxon>Bacteria</taxon>
        <taxon>Pseudomonadati</taxon>
        <taxon>Pseudomonadota</taxon>
        <taxon>Alphaproteobacteria</taxon>
        <taxon>Hyphomicrobiales</taxon>
        <taxon>Phyllobacteriaceae</taxon>
        <taxon>Kumtagia</taxon>
    </lineage>
</organism>
<comment type="caution">
    <text evidence="11">The sequence shown here is derived from an EMBL/GenBank/DDBJ whole genome shotgun (WGS) entry which is preliminary data.</text>
</comment>
<feature type="transmembrane region" description="Helical" evidence="9">
    <location>
        <begin position="191"/>
        <end position="213"/>
    </location>
</feature>
<evidence type="ECO:0000313" key="11">
    <source>
        <dbReference type="EMBL" id="PSJ58709.1"/>
    </source>
</evidence>
<dbReference type="GO" id="GO:0140359">
    <property type="term" value="F:ABC-type transporter activity"/>
    <property type="evidence" value="ECO:0007669"/>
    <property type="project" value="InterPro"/>
</dbReference>
<evidence type="ECO:0000256" key="5">
    <source>
        <dbReference type="ARBA" id="ARBA00022519"/>
    </source>
</evidence>
<dbReference type="AlphaFoldDB" id="A0A2P7S893"/>
<evidence type="ECO:0000256" key="3">
    <source>
        <dbReference type="ARBA" id="ARBA00022448"/>
    </source>
</evidence>
<evidence type="ECO:0000256" key="9">
    <source>
        <dbReference type="RuleBase" id="RU361157"/>
    </source>
</evidence>